<protein>
    <submittedName>
        <fullName evidence="3">Putative Zn peptidase</fullName>
    </submittedName>
</protein>
<dbReference type="SMART" id="SM00530">
    <property type="entry name" value="HTH_XRE"/>
    <property type="match status" value="1"/>
</dbReference>
<dbReference type="eggNOG" id="COG2856">
    <property type="taxonomic scope" value="Bacteria"/>
</dbReference>
<dbReference type="Proteomes" id="UP000006054">
    <property type="component" value="Chromosome"/>
</dbReference>
<dbReference type="PANTHER" id="PTHR43236:SF1">
    <property type="entry name" value="BLL7220 PROTEIN"/>
    <property type="match status" value="1"/>
</dbReference>
<dbReference type="Gene3D" id="1.10.10.2910">
    <property type="match status" value="1"/>
</dbReference>
<organism evidence="3 4">
    <name type="scientific">Bernardetia litoralis (strain ATCC 23117 / DSM 6794 / NBRC 15988 / NCIMB 1366 / Fx l1 / Sio-4)</name>
    <name type="common">Flexibacter litoralis</name>
    <dbReference type="NCBI Taxonomy" id="880071"/>
    <lineage>
        <taxon>Bacteria</taxon>
        <taxon>Pseudomonadati</taxon>
        <taxon>Bacteroidota</taxon>
        <taxon>Cytophagia</taxon>
        <taxon>Cytophagales</taxon>
        <taxon>Bernardetiaceae</taxon>
        <taxon>Bernardetia</taxon>
    </lineage>
</organism>
<dbReference type="PANTHER" id="PTHR43236">
    <property type="entry name" value="ANTITOXIN HIGA1"/>
    <property type="match status" value="1"/>
</dbReference>
<evidence type="ECO:0000256" key="1">
    <source>
        <dbReference type="ARBA" id="ARBA00007227"/>
    </source>
</evidence>
<dbReference type="GO" id="GO:0003677">
    <property type="term" value="F:DNA binding"/>
    <property type="evidence" value="ECO:0007669"/>
    <property type="project" value="InterPro"/>
</dbReference>
<dbReference type="STRING" id="880071.Fleli_1591"/>
<dbReference type="Pfam" id="PF06114">
    <property type="entry name" value="Peptidase_M78"/>
    <property type="match status" value="1"/>
</dbReference>
<evidence type="ECO:0000259" key="2">
    <source>
        <dbReference type="PROSITE" id="PS50943"/>
    </source>
</evidence>
<dbReference type="Gene3D" id="1.10.260.40">
    <property type="entry name" value="lambda repressor-like DNA-binding domains"/>
    <property type="match status" value="1"/>
</dbReference>
<comment type="similarity">
    <text evidence="1">Belongs to the short-chain fatty acyl-CoA assimilation regulator (ScfR) family.</text>
</comment>
<name>I4AJ74_BERLS</name>
<dbReference type="RefSeq" id="WP_014797466.1">
    <property type="nucleotide sequence ID" value="NC_018018.1"/>
</dbReference>
<dbReference type="eggNOG" id="COG1396">
    <property type="taxonomic scope" value="Bacteria"/>
</dbReference>
<dbReference type="KEGG" id="fli:Fleli_1591"/>
<sequence length="354" mass="41368">MNYKQLIFAREFRGYTQTALAKSIKGLSQSNLSKFEKGFGVLSDEIQNKIMDFLDFPVEFFSKEVEISIANSNYRKKTTISKTQAQNFENKCKLIGLIIDDFSESIDWVDFNFAALNVEEGYSPQYVAQYNRKKIGISLDKPMRNIVSLIESNGIIIYEIDEIEKFDGISFITDKGVPVIIINKNFSNDRKRFTIAHELGHILMHNENNYPVSPSRNKEKEADEFASEFLMPKDAIKSSLRYLKMKDLVDLKSYWLTSMSSIIRRAKDLNCIDKNRYTYFMIEMSRSGFKKKEPVDVYIDNPTCFKNAYNLFKEELEYSTEDFMKYTCLPRDIINEVFSLDNQVKFKTIRLYPN</sequence>
<keyword evidence="4" id="KW-1185">Reference proteome</keyword>
<dbReference type="InterPro" id="IPR052345">
    <property type="entry name" value="Rad_response_metalloprotease"/>
</dbReference>
<accession>I4AJ74</accession>
<evidence type="ECO:0000313" key="3">
    <source>
        <dbReference type="EMBL" id="AFM04009.1"/>
    </source>
</evidence>
<evidence type="ECO:0000313" key="4">
    <source>
        <dbReference type="Proteomes" id="UP000006054"/>
    </source>
</evidence>
<dbReference type="EMBL" id="CP003345">
    <property type="protein sequence ID" value="AFM04009.1"/>
    <property type="molecule type" value="Genomic_DNA"/>
</dbReference>
<dbReference type="HOGENOM" id="CLU_053651_1_1_10"/>
<dbReference type="PROSITE" id="PS50943">
    <property type="entry name" value="HTH_CROC1"/>
    <property type="match status" value="1"/>
</dbReference>
<dbReference type="OrthoDB" id="9794834at2"/>
<dbReference type="AlphaFoldDB" id="I4AJ74"/>
<gene>
    <name evidence="3" type="ordered locus">Fleli_1591</name>
</gene>
<reference evidence="4" key="1">
    <citation type="submission" date="2012-06" db="EMBL/GenBank/DDBJ databases">
        <title>The complete genome of Flexibacter litoralis DSM 6794.</title>
        <authorList>
            <person name="Lucas S."/>
            <person name="Copeland A."/>
            <person name="Lapidus A."/>
            <person name="Glavina del Rio T."/>
            <person name="Dalin E."/>
            <person name="Tice H."/>
            <person name="Bruce D."/>
            <person name="Goodwin L."/>
            <person name="Pitluck S."/>
            <person name="Peters L."/>
            <person name="Ovchinnikova G."/>
            <person name="Lu M."/>
            <person name="Kyrpides N."/>
            <person name="Mavromatis K."/>
            <person name="Ivanova N."/>
            <person name="Brettin T."/>
            <person name="Detter J.C."/>
            <person name="Han C."/>
            <person name="Larimer F."/>
            <person name="Land M."/>
            <person name="Hauser L."/>
            <person name="Markowitz V."/>
            <person name="Cheng J.-F."/>
            <person name="Hugenholtz P."/>
            <person name="Woyke T."/>
            <person name="Wu D."/>
            <person name="Spring S."/>
            <person name="Lang E."/>
            <person name="Kopitz M."/>
            <person name="Brambilla E."/>
            <person name="Klenk H.-P."/>
            <person name="Eisen J.A."/>
        </authorList>
    </citation>
    <scope>NUCLEOTIDE SEQUENCE [LARGE SCALE GENOMIC DNA]</scope>
    <source>
        <strain evidence="4">ATCC 23117 / DSM 6794 / NBRC 15988 / NCIMB 1366 / Sio-4</strain>
    </source>
</reference>
<proteinExistence type="inferred from homology"/>
<dbReference type="InterPro" id="IPR001387">
    <property type="entry name" value="Cro/C1-type_HTH"/>
</dbReference>
<dbReference type="InterPro" id="IPR010982">
    <property type="entry name" value="Lambda_DNA-bd_dom_sf"/>
</dbReference>
<feature type="domain" description="HTH cro/C1-type" evidence="2">
    <location>
        <begin position="6"/>
        <end position="61"/>
    </location>
</feature>
<dbReference type="CDD" id="cd00093">
    <property type="entry name" value="HTH_XRE"/>
    <property type="match status" value="1"/>
</dbReference>
<dbReference type="SUPFAM" id="SSF47413">
    <property type="entry name" value="lambda repressor-like DNA-binding domains"/>
    <property type="match status" value="1"/>
</dbReference>
<dbReference type="InterPro" id="IPR010359">
    <property type="entry name" value="IrrE_HExxH"/>
</dbReference>
<dbReference type="PATRIC" id="fig|880071.3.peg.1570"/>